<dbReference type="EMBL" id="CACRXK020018295">
    <property type="protein sequence ID" value="CAB4032299.1"/>
    <property type="molecule type" value="Genomic_DNA"/>
</dbReference>
<dbReference type="PROSITE" id="PS01359">
    <property type="entry name" value="ZF_PHD_1"/>
    <property type="match status" value="1"/>
</dbReference>
<protein>
    <submittedName>
        <fullName evidence="1">RNA-directed DNA polymerase from mobile element jockey</fullName>
    </submittedName>
</protein>
<dbReference type="AlphaFoldDB" id="A0A7D9JLU3"/>
<sequence length="293" mass="33949">MSIDSVTCHNLTVINRANEVSIGCQDKDEKMTTLLKKLCFSEKECAAVERCTRNQSNSKEWIEHRKGRLTASKHHEYYTKINTIMKTRTPVKPKTTPSVSSLLHQDKKLDKVAAVQWGKCREEEALKEFYALEATKHVDFKLEKSGLYLDKNRAYIGAWRWNTTSHKYYTQINSQIALSNSTCGYFVVWTSQDILVQNIEFNKNHWEAVSTNLEIFFKSYVAERILRLNPIEFCGSCEKVLFEENEIAENELDLRSICCDQCNCWYHLKCQGLDDVVDGEWLCLLCLTNISVD</sequence>
<proteinExistence type="predicted"/>
<organism evidence="1 2">
    <name type="scientific">Paramuricea clavata</name>
    <name type="common">Red gorgonian</name>
    <name type="synonym">Violescent sea-whip</name>
    <dbReference type="NCBI Taxonomy" id="317549"/>
    <lineage>
        <taxon>Eukaryota</taxon>
        <taxon>Metazoa</taxon>
        <taxon>Cnidaria</taxon>
        <taxon>Anthozoa</taxon>
        <taxon>Octocorallia</taxon>
        <taxon>Malacalcyonacea</taxon>
        <taxon>Plexauridae</taxon>
        <taxon>Paramuricea</taxon>
    </lineage>
</organism>
<evidence type="ECO:0000313" key="1">
    <source>
        <dbReference type="EMBL" id="CAB4032299.1"/>
    </source>
</evidence>
<dbReference type="InterPro" id="IPR019786">
    <property type="entry name" value="Zinc_finger_PHD-type_CS"/>
</dbReference>
<dbReference type="SUPFAM" id="SSF57903">
    <property type="entry name" value="FYVE/PHD zinc finger"/>
    <property type="match status" value="1"/>
</dbReference>
<dbReference type="Gene3D" id="3.90.320.10">
    <property type="match status" value="2"/>
</dbReference>
<dbReference type="InterPro" id="IPR011604">
    <property type="entry name" value="PDDEXK-like_dom_sf"/>
</dbReference>
<dbReference type="PANTHER" id="PTHR47526">
    <property type="entry name" value="ATP-DEPENDENT DNA HELICASE"/>
    <property type="match status" value="1"/>
</dbReference>
<dbReference type="PROSITE" id="PS50016">
    <property type="entry name" value="ZF_PHD_2"/>
    <property type="match status" value="1"/>
</dbReference>
<gene>
    <name evidence="1" type="ORF">PACLA_8A053546</name>
</gene>
<dbReference type="InterPro" id="IPR011011">
    <property type="entry name" value="Znf_FYVE_PHD"/>
</dbReference>
<dbReference type="InterPro" id="IPR019787">
    <property type="entry name" value="Znf_PHD-finger"/>
</dbReference>
<dbReference type="GO" id="GO:0006281">
    <property type="term" value="P:DNA repair"/>
    <property type="evidence" value="ECO:0007669"/>
    <property type="project" value="UniProtKB-ARBA"/>
</dbReference>
<dbReference type="PANTHER" id="PTHR47526:SF3">
    <property type="entry name" value="PHD-TYPE DOMAIN-CONTAINING PROTEIN"/>
    <property type="match status" value="1"/>
</dbReference>
<name>A0A7D9JLU3_PARCT</name>
<dbReference type="CDD" id="cd22343">
    <property type="entry name" value="PDDEXK_lambda_exonuclease-like"/>
    <property type="match status" value="1"/>
</dbReference>
<dbReference type="InterPro" id="IPR013083">
    <property type="entry name" value="Znf_RING/FYVE/PHD"/>
</dbReference>
<keyword evidence="1" id="KW-0808">Transferase</keyword>
<evidence type="ECO:0000313" key="2">
    <source>
        <dbReference type="Proteomes" id="UP001152795"/>
    </source>
</evidence>
<dbReference type="Gene3D" id="3.30.40.10">
    <property type="entry name" value="Zinc/RING finger domain, C3HC4 (zinc finger)"/>
    <property type="match status" value="1"/>
</dbReference>
<dbReference type="InterPro" id="IPR001965">
    <property type="entry name" value="Znf_PHD"/>
</dbReference>
<accession>A0A7D9JLU3</accession>
<keyword evidence="2" id="KW-1185">Reference proteome</keyword>
<dbReference type="SUPFAM" id="SSF52980">
    <property type="entry name" value="Restriction endonuclease-like"/>
    <property type="match status" value="1"/>
</dbReference>
<dbReference type="OrthoDB" id="5980319at2759"/>
<keyword evidence="1" id="KW-0695">RNA-directed DNA polymerase</keyword>
<dbReference type="GO" id="GO:0003964">
    <property type="term" value="F:RNA-directed DNA polymerase activity"/>
    <property type="evidence" value="ECO:0007669"/>
    <property type="project" value="UniProtKB-KW"/>
</dbReference>
<dbReference type="Proteomes" id="UP001152795">
    <property type="component" value="Unassembled WGS sequence"/>
</dbReference>
<keyword evidence="1" id="KW-0548">Nucleotidyltransferase</keyword>
<reference evidence="1" key="1">
    <citation type="submission" date="2020-04" db="EMBL/GenBank/DDBJ databases">
        <authorList>
            <person name="Alioto T."/>
            <person name="Alioto T."/>
            <person name="Gomez Garrido J."/>
        </authorList>
    </citation>
    <scope>NUCLEOTIDE SEQUENCE</scope>
    <source>
        <strain evidence="1">A484AB</strain>
    </source>
</reference>
<comment type="caution">
    <text evidence="1">The sequence shown here is derived from an EMBL/GenBank/DDBJ whole genome shotgun (WGS) entry which is preliminary data.</text>
</comment>
<dbReference type="SMART" id="SM00249">
    <property type="entry name" value="PHD"/>
    <property type="match status" value="1"/>
</dbReference>
<dbReference type="InterPro" id="IPR011335">
    <property type="entry name" value="Restrct_endonuc-II-like"/>
</dbReference>